<keyword evidence="7" id="KW-0762">Sugar transport</keyword>
<dbReference type="Gene3D" id="3.40.190.10">
    <property type="entry name" value="Periplasmic binding protein-like II"/>
    <property type="match status" value="2"/>
</dbReference>
<dbReference type="EMBL" id="QOCU01000008">
    <property type="protein sequence ID" value="RHW49473.1"/>
    <property type="molecule type" value="Genomic_DNA"/>
</dbReference>
<comment type="subcellular location">
    <subcellularLocation>
        <location evidence="1">Cell envelope</location>
    </subcellularLocation>
</comment>
<evidence type="ECO:0000313" key="9">
    <source>
        <dbReference type="Proteomes" id="UP000283380"/>
    </source>
</evidence>
<protein>
    <submittedName>
        <fullName evidence="6">Extracellular solute-binding protein</fullName>
    </submittedName>
    <submittedName>
        <fullName evidence="7">Multiple sugar transport system substrate-binding protein</fullName>
    </submittedName>
</protein>
<feature type="chain" id="PRO_5043145529" evidence="5">
    <location>
        <begin position="25"/>
        <end position="434"/>
    </location>
</feature>
<reference evidence="8" key="2">
    <citation type="submission" date="2016-10" db="EMBL/GenBank/DDBJ databases">
        <authorList>
            <person name="Varghese N."/>
            <person name="Submissions S."/>
        </authorList>
    </citation>
    <scope>NUCLEOTIDE SEQUENCE [LARGE SCALE GENOMIC DNA]</scope>
    <source>
        <strain evidence="8">R-53102</strain>
    </source>
</reference>
<organism evidence="7 8">
    <name type="scientific">Lactobacillus bombicola</name>
    <dbReference type="NCBI Taxonomy" id="1505723"/>
    <lineage>
        <taxon>Bacteria</taxon>
        <taxon>Bacillati</taxon>
        <taxon>Bacillota</taxon>
        <taxon>Bacilli</taxon>
        <taxon>Lactobacillales</taxon>
        <taxon>Lactobacillaceae</taxon>
        <taxon>Lactobacillus</taxon>
    </lineage>
</organism>
<evidence type="ECO:0000256" key="1">
    <source>
        <dbReference type="ARBA" id="ARBA00004196"/>
    </source>
</evidence>
<comment type="similarity">
    <text evidence="2">Belongs to the bacterial solute-binding protein 1 family.</text>
</comment>
<reference evidence="7" key="1">
    <citation type="submission" date="2016-10" db="EMBL/GenBank/DDBJ databases">
        <authorList>
            <person name="de Groot N.N."/>
        </authorList>
    </citation>
    <scope>NUCLEOTIDE SEQUENCE [LARGE SCALE GENOMIC DNA]</scope>
    <source>
        <strain evidence="7">R-53102</strain>
    </source>
</reference>
<dbReference type="STRING" id="1505723.SAMN04487792_1334"/>
<accession>A0A1I1T8L0</accession>
<dbReference type="PANTHER" id="PTHR43649">
    <property type="entry name" value="ARABINOSE-BINDING PROTEIN-RELATED"/>
    <property type="match status" value="1"/>
</dbReference>
<feature type="signal peptide" evidence="5">
    <location>
        <begin position="1"/>
        <end position="24"/>
    </location>
</feature>
<evidence type="ECO:0000313" key="8">
    <source>
        <dbReference type="Proteomes" id="UP000199599"/>
    </source>
</evidence>
<reference evidence="6 9" key="3">
    <citation type="submission" date="2018-07" db="EMBL/GenBank/DDBJ databases">
        <title>Genome sequences of six Lactobacillus spp. isolated from bumble bee guts.</title>
        <authorList>
            <person name="Motta E.V.S."/>
            <person name="Moran N.A."/>
        </authorList>
    </citation>
    <scope>NUCLEOTIDE SEQUENCE [LARGE SCALE GENOMIC DNA]</scope>
    <source>
        <strain evidence="6 9">BI-4G</strain>
    </source>
</reference>
<proteinExistence type="inferred from homology"/>
<dbReference type="Pfam" id="PF13416">
    <property type="entry name" value="SBP_bac_8"/>
    <property type="match status" value="1"/>
</dbReference>
<evidence type="ECO:0000313" key="6">
    <source>
        <dbReference type="EMBL" id="RHW49473.1"/>
    </source>
</evidence>
<sequence>MNFAKKLATFIVANLALFVTTACSSNKPSSTVDSNKIPKITEKTTVTFWHGMQGAQENTLKSLVQDFEEKNPQIKIKLEQQGNYDDLQAKLTATLPSPKNLPTITQAYPGWLQSAAQNKMLQNLAPYINNKDVGWGSSQASEIKPELLASAKINNIQYGIPFNKSIEVLVYNPKLLKQYGINKVPTTMVELKQAAQTVYEKSHHQVVGAGFDNLNNYYVLGMKNQGQAFSSKIDFTGEESSKVINYFVAGEKEGYFRMPGSDKYLYIPFANQKLAMLITSSSTETWIKQASKKGLTYDIAARPGKYTLQQGTDIYMFSRASAMQKAAAFKFMKFLTAKNSQLKWAKATGYIPVNQKAVQADSYQANSEFKLPAHLNELMNTNSLYSVPVIKNANATFGQLTPIMQSILVAGQKNRNVEQTIRTGKIKFNAAWQQ</sequence>
<evidence type="ECO:0000256" key="3">
    <source>
        <dbReference type="ARBA" id="ARBA00022448"/>
    </source>
</evidence>
<dbReference type="PANTHER" id="PTHR43649:SF31">
    <property type="entry name" value="SN-GLYCEROL-3-PHOSPHATE-BINDING PERIPLASMIC PROTEIN UGPB"/>
    <property type="match status" value="1"/>
</dbReference>
<evidence type="ECO:0000256" key="2">
    <source>
        <dbReference type="ARBA" id="ARBA00008520"/>
    </source>
</evidence>
<dbReference type="GO" id="GO:0030313">
    <property type="term" value="C:cell envelope"/>
    <property type="evidence" value="ECO:0007669"/>
    <property type="project" value="UniProtKB-SubCell"/>
</dbReference>
<dbReference type="SUPFAM" id="SSF53850">
    <property type="entry name" value="Periplasmic binding protein-like II"/>
    <property type="match status" value="1"/>
</dbReference>
<keyword evidence="3" id="KW-0813">Transport</keyword>
<keyword evidence="9" id="KW-1185">Reference proteome</keyword>
<dbReference type="Proteomes" id="UP000199599">
    <property type="component" value="Unassembled WGS sequence"/>
</dbReference>
<gene>
    <name evidence="6" type="ORF">DS834_07790</name>
    <name evidence="7" type="ORF">SAMN04487792_1334</name>
</gene>
<evidence type="ECO:0000313" key="7">
    <source>
        <dbReference type="EMBL" id="SFD54977.1"/>
    </source>
</evidence>
<dbReference type="EMBL" id="FOMN01000008">
    <property type="protein sequence ID" value="SFD54977.1"/>
    <property type="molecule type" value="Genomic_DNA"/>
</dbReference>
<dbReference type="InterPro" id="IPR050490">
    <property type="entry name" value="Bact_solute-bd_prot1"/>
</dbReference>
<dbReference type="Proteomes" id="UP000283380">
    <property type="component" value="Unassembled WGS sequence"/>
</dbReference>
<dbReference type="PROSITE" id="PS51257">
    <property type="entry name" value="PROKAR_LIPOPROTEIN"/>
    <property type="match status" value="1"/>
</dbReference>
<evidence type="ECO:0000256" key="5">
    <source>
        <dbReference type="SAM" id="SignalP"/>
    </source>
</evidence>
<dbReference type="InterPro" id="IPR006059">
    <property type="entry name" value="SBP"/>
</dbReference>
<dbReference type="RefSeq" id="WP_090093672.1">
    <property type="nucleotide sequence ID" value="NZ_CBCRVU010000002.1"/>
</dbReference>
<evidence type="ECO:0000256" key="4">
    <source>
        <dbReference type="ARBA" id="ARBA00022729"/>
    </source>
</evidence>
<name>A0A1I1T8L0_9LACO</name>
<keyword evidence="4 5" id="KW-0732">Signal</keyword>
<dbReference type="AlphaFoldDB" id="A0A1I1T8L0"/>